<feature type="compositionally biased region" description="Polar residues" evidence="6">
    <location>
        <begin position="20"/>
        <end position="44"/>
    </location>
</feature>
<dbReference type="PANTHER" id="PTHR17972:SF0">
    <property type="entry name" value="NUCLEOLAR PROTEIN 6"/>
    <property type="match status" value="1"/>
</dbReference>
<dbReference type="GO" id="GO:0032040">
    <property type="term" value="C:small-subunit processome"/>
    <property type="evidence" value="ECO:0007669"/>
    <property type="project" value="TreeGrafter"/>
</dbReference>
<reference evidence="13 14" key="1">
    <citation type="submission" date="2019-04" db="EMBL/GenBank/DDBJ databases">
        <title>Friends and foes A comparative genomics study of 23 Aspergillus species from section Flavi.</title>
        <authorList>
            <consortium name="DOE Joint Genome Institute"/>
            <person name="Kjaerbolling I."/>
            <person name="Vesth T."/>
            <person name="Frisvad J.C."/>
            <person name="Nybo J.L."/>
            <person name="Theobald S."/>
            <person name="Kildgaard S."/>
            <person name="Isbrandt T."/>
            <person name="Kuo A."/>
            <person name="Sato A."/>
            <person name="Lyhne E.K."/>
            <person name="Kogle M.E."/>
            <person name="Wiebenga A."/>
            <person name="Kun R.S."/>
            <person name="Lubbers R.J."/>
            <person name="Makela M.R."/>
            <person name="Barry K."/>
            <person name="Chovatia M."/>
            <person name="Clum A."/>
            <person name="Daum C."/>
            <person name="Haridas S."/>
            <person name="He G."/>
            <person name="LaButti K."/>
            <person name="Lipzen A."/>
            <person name="Mondo S."/>
            <person name="Riley R."/>
            <person name="Salamov A."/>
            <person name="Simmons B.A."/>
            <person name="Magnuson J.K."/>
            <person name="Henrissat B."/>
            <person name="Mortensen U.H."/>
            <person name="Larsen T.O."/>
            <person name="Devries R.P."/>
            <person name="Grigoriev I.V."/>
            <person name="Machida M."/>
            <person name="Baker S.E."/>
            <person name="Andersen M.R."/>
        </authorList>
    </citation>
    <scope>NUCLEOTIDE SEQUENCE [LARGE SCALE GENOMIC DNA]</scope>
    <source>
        <strain evidence="13 14">IBT 18842</strain>
    </source>
</reference>
<evidence type="ECO:0000256" key="5">
    <source>
        <dbReference type="RuleBase" id="RU364032"/>
    </source>
</evidence>
<dbReference type="GO" id="GO:0003723">
    <property type="term" value="F:RNA binding"/>
    <property type="evidence" value="ECO:0007669"/>
    <property type="project" value="UniProtKB-KW"/>
</dbReference>
<dbReference type="InterPro" id="IPR035082">
    <property type="entry name" value="Nrap_D1"/>
</dbReference>
<feature type="domain" description="Nrap protein" evidence="12">
    <location>
        <begin position="976"/>
        <end position="1103"/>
    </location>
</feature>
<evidence type="ECO:0000259" key="8">
    <source>
        <dbReference type="Pfam" id="PF17403"/>
    </source>
</evidence>
<comment type="similarity">
    <text evidence="2 5">Belongs to the NRAP family.</text>
</comment>
<protein>
    <recommendedName>
        <fullName evidence="5">U3 small nucleolar RNA-associated protein 22</fullName>
    </recommendedName>
</protein>
<evidence type="ECO:0000313" key="13">
    <source>
        <dbReference type="EMBL" id="KAE8148814.1"/>
    </source>
</evidence>
<dbReference type="EMBL" id="ML742145">
    <property type="protein sequence ID" value="KAE8148814.1"/>
    <property type="molecule type" value="Genomic_DNA"/>
</dbReference>
<proteinExistence type="inferred from homology"/>
<dbReference type="Proteomes" id="UP000325780">
    <property type="component" value="Unassembled WGS sequence"/>
</dbReference>
<dbReference type="OrthoDB" id="10251401at2759"/>
<dbReference type="GO" id="GO:0032545">
    <property type="term" value="C:CURI complex"/>
    <property type="evidence" value="ECO:0007669"/>
    <property type="project" value="TreeGrafter"/>
</dbReference>
<comment type="subcellular location">
    <subcellularLocation>
        <location evidence="1 5">Nucleus</location>
        <location evidence="1 5">Nucleolus</location>
    </subcellularLocation>
</comment>
<feature type="region of interest" description="Disordered" evidence="6">
    <location>
        <begin position="1"/>
        <end position="50"/>
    </location>
</feature>
<gene>
    <name evidence="13" type="ORF">BDV25DRAFT_11247</name>
</gene>
<dbReference type="Pfam" id="PF17407">
    <property type="entry name" value="Nrap_D6"/>
    <property type="match status" value="1"/>
</dbReference>
<dbReference type="InterPro" id="IPR035370">
    <property type="entry name" value="Nrap_D5"/>
</dbReference>
<dbReference type="InterPro" id="IPR005554">
    <property type="entry name" value="NOL6/Upt22"/>
</dbReference>
<keyword evidence="4 5" id="KW-0539">Nucleus</keyword>
<dbReference type="Pfam" id="PF17406">
    <property type="entry name" value="Nrap_D5"/>
    <property type="match status" value="1"/>
</dbReference>
<keyword evidence="14" id="KW-1185">Reference proteome</keyword>
<evidence type="ECO:0000259" key="11">
    <source>
        <dbReference type="Pfam" id="PF17406"/>
    </source>
</evidence>
<sequence length="1109" mass="125141">MSNHIAKRRKLSPPPKITQELEQPSTTSRNSLPKSIKNDASSSDGLIKRERDDRSGELALASGFYKSSFFKLQLDELLSDSRVNYDKHISRLQSTLHKLKDTIEGIPDRPPKLAYDAEREFRKAHGIAVPYPEPRPGKDTKYSVSYARPANVNVIGSFALKTGVGASEPCTIDLAVTMPSSLFQEKDYVNFRYFHKRAYYIACLAAGIKQSGDLGFDVKFTLQDGDSLRPVLHLEPIGSAKDGSKPIRSPVRIITAIDQSIFPISRTLPMKTNVRQGAMSMPEQQEPTPFYNASLRSEAAVAPFHKVIYTAAQNCESFRDACILGRIWLRQRGIGSSLYTGGFGGFEWAMLMSLLFEGGGPNGKPILLKSYSSYQLFKAVMQFLSGRNLMTPLLLFASDIQSPGGAPVLYDGKRGLNILYKMTPWSYSFLRHEAAITLKMLNESRDDNFEKVFIYKVNEPMLRFDRLISLPTSDHGDVLQTLRNQTSIYEILRKALGDRADIIYLYGNCPEPWPVEKQFSRKAKSVTLSIGLSLNPENAVRVVDFGPYAEQKEEAASFRFFWGGKAELRRFRDGAIRESLVWSDLPSSPSIVHQILAYTLHRHFGYMENEIKYLGDEYDEMLRSCGDGFITYSSPPFQLITESFDSLEKSLQRMDEVPLTVRQVAPASSLTRYTALRTQDASGIIHQPVDTVLQFESSSRWPDDLVAIQITKIAFLIKIGDSLVSSGIASSCKVGLENEASKLLNQAFLDISYTSGIVFRLRIHHDREQLLLERHLKERGGTPQEKHEVAYALSVYKKTFIQSPRLTQAIRTLCTRFALLSPTIRLVKHWFSCHFFTGHVNEEVIELLVARAFTQPYPWDSPSSVIVGFLRTLHFLSRWDWQQEPLIIDMGGEMTRDTIETIRTRFSAWRSIDPAMNTVALFVASDLDLDGVTWTQYEMPSKVVAARMSTLAKAAMKLLREKGPALHVLELFHTSLAPYNFIIRLRSRIADDRVAPMVKFKNTSTLDAQRRSTKHSAVASYVHDLQACFSPNILFFRGDQCDVIAGLWNPQATRLKTWSLKMTYSTSPVMMRDSTRENDQVSINRNAILNEVSRLGGTLVDSIEVLNAE</sequence>
<dbReference type="Pfam" id="PF17403">
    <property type="entry name" value="Nrap_D2"/>
    <property type="match status" value="1"/>
</dbReference>
<feature type="domain" description="Nrap protein" evidence="10">
    <location>
        <begin position="618"/>
        <end position="815"/>
    </location>
</feature>
<evidence type="ECO:0000259" key="7">
    <source>
        <dbReference type="Pfam" id="PF03813"/>
    </source>
</evidence>
<dbReference type="GO" id="GO:0006364">
    <property type="term" value="P:rRNA processing"/>
    <property type="evidence" value="ECO:0007669"/>
    <property type="project" value="UniProtKB-KW"/>
</dbReference>
<feature type="domain" description="Nrap protein" evidence="11">
    <location>
        <begin position="817"/>
        <end position="973"/>
    </location>
</feature>
<organism evidence="13 14">
    <name type="scientific">Aspergillus avenaceus</name>
    <dbReference type="NCBI Taxonomy" id="36643"/>
    <lineage>
        <taxon>Eukaryota</taxon>
        <taxon>Fungi</taxon>
        <taxon>Dikarya</taxon>
        <taxon>Ascomycota</taxon>
        <taxon>Pezizomycotina</taxon>
        <taxon>Eurotiomycetes</taxon>
        <taxon>Eurotiomycetidae</taxon>
        <taxon>Eurotiales</taxon>
        <taxon>Aspergillaceae</taxon>
        <taxon>Aspergillus</taxon>
        <taxon>Aspergillus subgen. Circumdati</taxon>
    </lineage>
</organism>
<accession>A0A5N6TRA4</accession>
<dbReference type="Gene3D" id="3.30.70.3030">
    <property type="match status" value="1"/>
</dbReference>
<dbReference type="Gene3D" id="1.10.1410.10">
    <property type="match status" value="2"/>
</dbReference>
<name>A0A5N6TRA4_ASPAV</name>
<keyword evidence="5" id="KW-0698">rRNA processing</keyword>
<feature type="domain" description="Nrap protein" evidence="9">
    <location>
        <begin position="482"/>
        <end position="604"/>
    </location>
</feature>
<dbReference type="GO" id="GO:0034456">
    <property type="term" value="C:UTP-C complex"/>
    <property type="evidence" value="ECO:0007669"/>
    <property type="project" value="TreeGrafter"/>
</dbReference>
<dbReference type="InterPro" id="IPR035367">
    <property type="entry name" value="Nrap_D2"/>
</dbReference>
<feature type="compositionally biased region" description="Basic residues" evidence="6">
    <location>
        <begin position="1"/>
        <end position="11"/>
    </location>
</feature>
<dbReference type="AlphaFoldDB" id="A0A5N6TRA4"/>
<evidence type="ECO:0000256" key="2">
    <source>
        <dbReference type="ARBA" id="ARBA00006674"/>
    </source>
</evidence>
<dbReference type="PANTHER" id="PTHR17972">
    <property type="entry name" value="NUCLEOLAR RNA-ASSOCIATED PROTEIN"/>
    <property type="match status" value="1"/>
</dbReference>
<evidence type="ECO:0000256" key="1">
    <source>
        <dbReference type="ARBA" id="ARBA00004604"/>
    </source>
</evidence>
<evidence type="ECO:0000259" key="12">
    <source>
        <dbReference type="Pfam" id="PF17407"/>
    </source>
</evidence>
<dbReference type="Pfam" id="PF03813">
    <property type="entry name" value="Nrap"/>
    <property type="match status" value="1"/>
</dbReference>
<dbReference type="InterPro" id="IPR035368">
    <property type="entry name" value="Nrap_D3"/>
</dbReference>
<dbReference type="GO" id="GO:0006409">
    <property type="term" value="P:tRNA export from nucleus"/>
    <property type="evidence" value="ECO:0007669"/>
    <property type="project" value="TreeGrafter"/>
</dbReference>
<dbReference type="InterPro" id="IPR035369">
    <property type="entry name" value="Nrap_D4"/>
</dbReference>
<keyword evidence="5" id="KW-0690">Ribosome biogenesis</keyword>
<feature type="domain" description="Nrap protein" evidence="7">
    <location>
        <begin position="172"/>
        <end position="313"/>
    </location>
</feature>
<evidence type="ECO:0000259" key="9">
    <source>
        <dbReference type="Pfam" id="PF17404"/>
    </source>
</evidence>
<evidence type="ECO:0000313" key="14">
    <source>
        <dbReference type="Proteomes" id="UP000325780"/>
    </source>
</evidence>
<evidence type="ECO:0000256" key="4">
    <source>
        <dbReference type="ARBA" id="ARBA00023242"/>
    </source>
</evidence>
<dbReference type="Pfam" id="PF17405">
    <property type="entry name" value="Nrap_D4"/>
    <property type="match status" value="1"/>
</dbReference>
<evidence type="ECO:0000259" key="10">
    <source>
        <dbReference type="Pfam" id="PF17405"/>
    </source>
</evidence>
<evidence type="ECO:0000256" key="3">
    <source>
        <dbReference type="ARBA" id="ARBA00022884"/>
    </source>
</evidence>
<keyword evidence="5" id="KW-0687">Ribonucleoprotein</keyword>
<evidence type="ECO:0000256" key="6">
    <source>
        <dbReference type="SAM" id="MobiDB-lite"/>
    </source>
</evidence>
<dbReference type="InterPro" id="IPR035371">
    <property type="entry name" value="Nrap_D6"/>
</dbReference>
<feature type="domain" description="Nrap protein" evidence="8">
    <location>
        <begin position="317"/>
        <end position="456"/>
    </location>
</feature>
<keyword evidence="3 5" id="KW-0694">RNA-binding</keyword>
<dbReference type="Pfam" id="PF17404">
    <property type="entry name" value="Nrap_D3"/>
    <property type="match status" value="1"/>
</dbReference>
<dbReference type="FunFam" id="1.10.1410.10:FF:000014">
    <property type="entry name" value="U3 small nucleolar RNA-associated protein 22"/>
    <property type="match status" value="1"/>
</dbReference>